<dbReference type="RefSeq" id="WP_200267759.1">
    <property type="nucleotide sequence ID" value="NZ_JAENIJ010000004.1"/>
</dbReference>
<name>A0A934VUU2_9BACT</name>
<dbReference type="CDD" id="cd18827">
    <property type="entry name" value="GH43_XlnD-like"/>
    <property type="match status" value="1"/>
</dbReference>
<gene>
    <name evidence="9" type="ORF">JIN85_03650</name>
</gene>
<evidence type="ECO:0000313" key="9">
    <source>
        <dbReference type="EMBL" id="MBK1881495.1"/>
    </source>
</evidence>
<feature type="site" description="Important for catalytic activity, responsible for pKa modulation of the active site Glu and correct orientation of both the proton donor and substrate" evidence="7">
    <location>
        <position position="190"/>
    </location>
</feature>
<evidence type="ECO:0000256" key="4">
    <source>
        <dbReference type="ARBA" id="ARBA00023277"/>
    </source>
</evidence>
<evidence type="ECO:0000256" key="2">
    <source>
        <dbReference type="ARBA" id="ARBA00022651"/>
    </source>
</evidence>
<dbReference type="PROSITE" id="PS51257">
    <property type="entry name" value="PROKAR_LIPOPROTEIN"/>
    <property type="match status" value="1"/>
</dbReference>
<feature type="active site" description="Proton donor" evidence="6">
    <location>
        <position position="244"/>
    </location>
</feature>
<dbReference type="GO" id="GO:0004553">
    <property type="term" value="F:hydrolase activity, hydrolyzing O-glycosyl compounds"/>
    <property type="evidence" value="ECO:0007669"/>
    <property type="project" value="InterPro"/>
</dbReference>
<dbReference type="PANTHER" id="PTHR43772">
    <property type="entry name" value="ENDO-1,4-BETA-XYLANASE"/>
    <property type="match status" value="1"/>
</dbReference>
<dbReference type="InterPro" id="IPR052176">
    <property type="entry name" value="Glycosyl_Hydrlase_43_Enz"/>
</dbReference>
<evidence type="ECO:0000256" key="8">
    <source>
        <dbReference type="RuleBase" id="RU361187"/>
    </source>
</evidence>
<protein>
    <submittedName>
        <fullName evidence="9">Glycoside hydrolase family 43 protein</fullName>
    </submittedName>
</protein>
<dbReference type="EMBL" id="JAENIJ010000004">
    <property type="protein sequence ID" value="MBK1881495.1"/>
    <property type="molecule type" value="Genomic_DNA"/>
</dbReference>
<dbReference type="Proteomes" id="UP000603141">
    <property type="component" value="Unassembled WGS sequence"/>
</dbReference>
<dbReference type="Pfam" id="PF04616">
    <property type="entry name" value="Glyco_hydro_43"/>
    <property type="match status" value="1"/>
</dbReference>
<accession>A0A934VUU2</accession>
<evidence type="ECO:0000256" key="6">
    <source>
        <dbReference type="PIRSR" id="PIRSR606710-1"/>
    </source>
</evidence>
<comment type="caution">
    <text evidence="9">The sequence shown here is derived from an EMBL/GenBank/DDBJ whole genome shotgun (WGS) entry which is preliminary data.</text>
</comment>
<dbReference type="AlphaFoldDB" id="A0A934VUU2"/>
<dbReference type="InterPro" id="IPR023296">
    <property type="entry name" value="Glyco_hydro_beta-prop_sf"/>
</dbReference>
<dbReference type="InterPro" id="IPR006710">
    <property type="entry name" value="Glyco_hydro_43"/>
</dbReference>
<dbReference type="SUPFAM" id="SSF75005">
    <property type="entry name" value="Arabinanase/levansucrase/invertase"/>
    <property type="match status" value="1"/>
</dbReference>
<proteinExistence type="inferred from homology"/>
<keyword evidence="3 8" id="KW-0378">Hydrolase</keyword>
<evidence type="ECO:0000256" key="3">
    <source>
        <dbReference type="ARBA" id="ARBA00022801"/>
    </source>
</evidence>
<evidence type="ECO:0000313" key="10">
    <source>
        <dbReference type="Proteomes" id="UP000603141"/>
    </source>
</evidence>
<dbReference type="GO" id="GO:0045493">
    <property type="term" value="P:xylan catabolic process"/>
    <property type="evidence" value="ECO:0007669"/>
    <property type="project" value="UniProtKB-KW"/>
</dbReference>
<keyword evidence="5 8" id="KW-0326">Glycosidase</keyword>
<sequence length="379" mass="41108">MRSSIFTAALLSLSCHHSYAQFGGDIQVANGASLAGIGATSGTVTISGNFSPGPTEASLLSGNPILPGWAADPEAIIYGDTYWIYPTYCGVPGTQTYYDGFSSKDLVHWKIHPRVLSSQQIPWIKKALWAPGAVEKDGKYYLFFCANDIQSNSESGGIGVGVADQPEGPYQDLIGAPLIGAFQNGAQPIDPSVFKDDDGSYYLVYGGWGHCNITKLKDDFTGLETMSGARTLYYEITPTTEYVEGPIIFKRNGTYYLMWSEGYYGGDSYRVAYGMSDSLLGPWTKEAVILETDPQIGTGPGHHSVIHNPSSGKYYMAYHRHYPGETTGRLRVTCIDEMNFGEDGKILPVTLTNTGVKADLLPTESNTLANPDTTSNDKK</sequence>
<keyword evidence="2" id="KW-0858">Xylan degradation</keyword>
<reference evidence="9" key="1">
    <citation type="submission" date="2021-01" db="EMBL/GenBank/DDBJ databases">
        <title>Modified the classification status of verrucomicrobia.</title>
        <authorList>
            <person name="Feng X."/>
        </authorList>
    </citation>
    <scope>NUCLEOTIDE SEQUENCE</scope>
    <source>
        <strain evidence="9">KCTC 22041</strain>
    </source>
</reference>
<keyword evidence="4" id="KW-0119">Carbohydrate metabolism</keyword>
<keyword evidence="10" id="KW-1185">Reference proteome</keyword>
<dbReference type="PANTHER" id="PTHR43772:SF2">
    <property type="entry name" value="PUTATIVE (AFU_ORTHOLOGUE AFUA_2G04480)-RELATED"/>
    <property type="match status" value="1"/>
</dbReference>
<dbReference type="Gene3D" id="2.115.10.20">
    <property type="entry name" value="Glycosyl hydrolase domain, family 43"/>
    <property type="match status" value="1"/>
</dbReference>
<keyword evidence="2" id="KW-0624">Polysaccharide degradation</keyword>
<comment type="similarity">
    <text evidence="1 8">Belongs to the glycosyl hydrolase 43 family.</text>
</comment>
<evidence type="ECO:0000256" key="7">
    <source>
        <dbReference type="PIRSR" id="PIRSR606710-2"/>
    </source>
</evidence>
<organism evidence="9 10">
    <name type="scientific">Luteolibacter pohnpeiensis</name>
    <dbReference type="NCBI Taxonomy" id="454153"/>
    <lineage>
        <taxon>Bacteria</taxon>
        <taxon>Pseudomonadati</taxon>
        <taxon>Verrucomicrobiota</taxon>
        <taxon>Verrucomicrobiia</taxon>
        <taxon>Verrucomicrobiales</taxon>
        <taxon>Verrucomicrobiaceae</taxon>
        <taxon>Luteolibacter</taxon>
    </lineage>
</organism>
<evidence type="ECO:0000256" key="5">
    <source>
        <dbReference type="ARBA" id="ARBA00023295"/>
    </source>
</evidence>
<evidence type="ECO:0000256" key="1">
    <source>
        <dbReference type="ARBA" id="ARBA00009865"/>
    </source>
</evidence>
<feature type="active site" description="Proton acceptor" evidence="6">
    <location>
        <position position="72"/>
    </location>
</feature>